<keyword evidence="3" id="KW-1133">Transmembrane helix</keyword>
<evidence type="ECO:0000256" key="2">
    <source>
        <dbReference type="SAM" id="MobiDB-lite"/>
    </source>
</evidence>
<protein>
    <submittedName>
        <fullName evidence="4">Uncharacterized protein</fullName>
    </submittedName>
</protein>
<keyword evidence="3" id="KW-0812">Transmembrane</keyword>
<accession>A0A9W7FYQ5</accession>
<dbReference type="AlphaFoldDB" id="A0A9W7FYQ5"/>
<gene>
    <name evidence="4" type="ORF">TrCOL_g1888</name>
</gene>
<feature type="region of interest" description="Disordered" evidence="2">
    <location>
        <begin position="97"/>
        <end position="131"/>
    </location>
</feature>
<sequence>MTKLYDSVSNYLQAYNNNVVKFAGQAVKYFASLIVYFANEYSAVQMIGAILFLLFVVWAINKDWRRKDNIDKVFDDLDKEMKELEVMVKEFKKEIGEQGDDFSKGGDERGMEEETGIRRRKKVGKEKENIS</sequence>
<feature type="coiled-coil region" evidence="1">
    <location>
        <begin position="67"/>
        <end position="94"/>
    </location>
</feature>
<organism evidence="4 5">
    <name type="scientific">Triparma columacea</name>
    <dbReference type="NCBI Taxonomy" id="722753"/>
    <lineage>
        <taxon>Eukaryota</taxon>
        <taxon>Sar</taxon>
        <taxon>Stramenopiles</taxon>
        <taxon>Ochrophyta</taxon>
        <taxon>Bolidophyceae</taxon>
        <taxon>Parmales</taxon>
        <taxon>Triparmaceae</taxon>
        <taxon>Triparma</taxon>
    </lineage>
</organism>
<evidence type="ECO:0000313" key="5">
    <source>
        <dbReference type="Proteomes" id="UP001165065"/>
    </source>
</evidence>
<name>A0A9W7FYQ5_9STRA</name>
<feature type="transmembrane region" description="Helical" evidence="3">
    <location>
        <begin position="41"/>
        <end position="60"/>
    </location>
</feature>
<evidence type="ECO:0000256" key="3">
    <source>
        <dbReference type="SAM" id="Phobius"/>
    </source>
</evidence>
<keyword evidence="5" id="KW-1185">Reference proteome</keyword>
<proteinExistence type="predicted"/>
<comment type="caution">
    <text evidence="4">The sequence shown here is derived from an EMBL/GenBank/DDBJ whole genome shotgun (WGS) entry which is preliminary data.</text>
</comment>
<dbReference type="EMBL" id="BRYA01000570">
    <property type="protein sequence ID" value="GMI23513.1"/>
    <property type="molecule type" value="Genomic_DNA"/>
</dbReference>
<evidence type="ECO:0000256" key="1">
    <source>
        <dbReference type="SAM" id="Coils"/>
    </source>
</evidence>
<keyword evidence="3" id="KW-0472">Membrane</keyword>
<dbReference type="Proteomes" id="UP001165065">
    <property type="component" value="Unassembled WGS sequence"/>
</dbReference>
<keyword evidence="1" id="KW-0175">Coiled coil</keyword>
<reference evidence="5" key="1">
    <citation type="journal article" date="2023" name="Commun. Biol.">
        <title>Genome analysis of Parmales, the sister group of diatoms, reveals the evolutionary specialization of diatoms from phago-mixotrophs to photoautotrophs.</title>
        <authorList>
            <person name="Ban H."/>
            <person name="Sato S."/>
            <person name="Yoshikawa S."/>
            <person name="Yamada K."/>
            <person name="Nakamura Y."/>
            <person name="Ichinomiya M."/>
            <person name="Sato N."/>
            <person name="Blanc-Mathieu R."/>
            <person name="Endo H."/>
            <person name="Kuwata A."/>
            <person name="Ogata H."/>
        </authorList>
    </citation>
    <scope>NUCLEOTIDE SEQUENCE [LARGE SCALE GENOMIC DNA]</scope>
</reference>
<feature type="compositionally biased region" description="Basic and acidic residues" evidence="2">
    <location>
        <begin position="97"/>
        <end position="109"/>
    </location>
</feature>
<evidence type="ECO:0000313" key="4">
    <source>
        <dbReference type="EMBL" id="GMI23513.1"/>
    </source>
</evidence>